<sequence>MIKIVFKNGRVDEWSKEEYSDYKYDGKCFIVIKDNQWIGFYNMDSVTSITIK</sequence>
<dbReference type="RefSeq" id="WP_159750474.1">
    <property type="nucleotide sequence ID" value="NZ_WUQX01000001.1"/>
</dbReference>
<proteinExistence type="predicted"/>
<keyword evidence="2" id="KW-1185">Reference proteome</keyword>
<reference evidence="1 2" key="1">
    <citation type="submission" date="2019-12" db="EMBL/GenBank/DDBJ databases">
        <title>Sporaefaciens musculi gen. nov., sp. nov., a novel bacterium isolated from the caecum of an obese mouse.</title>
        <authorList>
            <person name="Rasmussen T.S."/>
            <person name="Streidl T."/>
            <person name="Hitch T.C.A."/>
            <person name="Wortmann E."/>
            <person name="Deptula P."/>
            <person name="Hansen M."/>
            <person name="Nielsen D.S."/>
            <person name="Clavel T."/>
            <person name="Vogensen F.K."/>
        </authorList>
    </citation>
    <scope>NUCLEOTIDE SEQUENCE [LARGE SCALE GENOMIC DNA]</scope>
    <source>
        <strain evidence="1 2">WCA-9-b2</strain>
    </source>
</reference>
<evidence type="ECO:0000313" key="1">
    <source>
        <dbReference type="EMBL" id="MXP75167.1"/>
    </source>
</evidence>
<dbReference type="AlphaFoldDB" id="A0A7X3MF89"/>
<dbReference type="EMBL" id="WUQX01000001">
    <property type="protein sequence ID" value="MXP75167.1"/>
    <property type="molecule type" value="Genomic_DNA"/>
</dbReference>
<dbReference type="Proteomes" id="UP000460412">
    <property type="component" value="Unassembled WGS sequence"/>
</dbReference>
<comment type="caution">
    <text evidence="1">The sequence shown here is derived from an EMBL/GenBank/DDBJ whole genome shotgun (WGS) entry which is preliminary data.</text>
</comment>
<protein>
    <submittedName>
        <fullName evidence="1">Uncharacterized protein</fullName>
    </submittedName>
</protein>
<accession>A0A7X3MF89</accession>
<name>A0A7X3MF89_9FIRM</name>
<organism evidence="1 2">
    <name type="scientific">Sporofaciens musculi</name>
    <dbReference type="NCBI Taxonomy" id="2681861"/>
    <lineage>
        <taxon>Bacteria</taxon>
        <taxon>Bacillati</taxon>
        <taxon>Bacillota</taxon>
        <taxon>Clostridia</taxon>
        <taxon>Lachnospirales</taxon>
        <taxon>Lachnospiraceae</taxon>
        <taxon>Sporofaciens</taxon>
    </lineage>
</organism>
<gene>
    <name evidence="1" type="ORF">GN277_07150</name>
</gene>
<evidence type="ECO:0000313" key="2">
    <source>
        <dbReference type="Proteomes" id="UP000460412"/>
    </source>
</evidence>